<evidence type="ECO:0000256" key="1">
    <source>
        <dbReference type="ARBA" id="ARBA00004418"/>
    </source>
</evidence>
<keyword evidence="2" id="KW-0813">Transport</keyword>
<reference evidence="13" key="1">
    <citation type="submission" date="2016-11" db="EMBL/GenBank/DDBJ databases">
        <authorList>
            <person name="Varghese N."/>
            <person name="Submissions S."/>
        </authorList>
    </citation>
    <scope>NUCLEOTIDE SEQUENCE [LARGE SCALE GENOMIC DNA]</scope>
    <source>
        <strain evidence="13">DSM 44671</strain>
    </source>
</reference>
<dbReference type="InterPro" id="IPR008972">
    <property type="entry name" value="Cupredoxin"/>
</dbReference>
<dbReference type="InterPro" id="IPR000923">
    <property type="entry name" value="BlueCu_1"/>
</dbReference>
<feature type="compositionally biased region" description="Low complexity" evidence="8">
    <location>
        <begin position="125"/>
        <end position="170"/>
    </location>
</feature>
<dbReference type="InterPro" id="IPR035668">
    <property type="entry name" value="Amicyanin"/>
</dbReference>
<evidence type="ECO:0000256" key="7">
    <source>
        <dbReference type="PIRSR" id="PIRSR602386-1"/>
    </source>
</evidence>
<dbReference type="PANTHER" id="PTHR36507">
    <property type="entry name" value="BLL1555 PROTEIN"/>
    <property type="match status" value="1"/>
</dbReference>
<dbReference type="SUPFAM" id="SSF49503">
    <property type="entry name" value="Cupredoxins"/>
    <property type="match status" value="1"/>
</dbReference>
<evidence type="ECO:0000313" key="13">
    <source>
        <dbReference type="Proteomes" id="UP000182740"/>
    </source>
</evidence>
<dbReference type="PANTHER" id="PTHR36507:SF1">
    <property type="entry name" value="BLL1555 PROTEIN"/>
    <property type="match status" value="1"/>
</dbReference>
<keyword evidence="9" id="KW-0472">Membrane</keyword>
<evidence type="ECO:0000256" key="3">
    <source>
        <dbReference type="ARBA" id="ARBA00022723"/>
    </source>
</evidence>
<dbReference type="RefSeq" id="WP_072479536.1">
    <property type="nucleotide sequence ID" value="NZ_FPJG01000006.1"/>
</dbReference>
<dbReference type="Gene3D" id="2.60.40.420">
    <property type="entry name" value="Cupredoxins - blue copper proteins"/>
    <property type="match status" value="1"/>
</dbReference>
<protein>
    <submittedName>
        <fullName evidence="12">Plastocyanin</fullName>
    </submittedName>
</protein>
<evidence type="ECO:0000256" key="9">
    <source>
        <dbReference type="SAM" id="Phobius"/>
    </source>
</evidence>
<sequence>MRRVAALAAAGLFVVLHAVLAAPPARAATQQVMMADYAFSPAALTVHVGDTVTWMQHDQAPHDATTTSAPVAFRSPQLSQGQSWSYTFRTPGTYAYYCSVHPDMRATVTVLPAETSAAQPKPTRAPATQSPPKQQQATAAAVPATVPAGVPAATTGPAQPAPASSAAAPASAAPETAAPAVAAATAPSLDPMLLVAGLVTGVAVLCLLLLGSRHAS</sequence>
<organism evidence="12 13">
    <name type="scientific">Amycolatopsis australiensis</name>
    <dbReference type="NCBI Taxonomy" id="546364"/>
    <lineage>
        <taxon>Bacteria</taxon>
        <taxon>Bacillati</taxon>
        <taxon>Actinomycetota</taxon>
        <taxon>Actinomycetes</taxon>
        <taxon>Pseudonocardiales</taxon>
        <taxon>Pseudonocardiaceae</taxon>
        <taxon>Amycolatopsis</taxon>
    </lineage>
</organism>
<feature type="binding site" evidence="7">
    <location>
        <position position="98"/>
    </location>
    <ligand>
        <name>Cu cation</name>
        <dbReference type="ChEBI" id="CHEBI:23378"/>
    </ligand>
</feature>
<keyword evidence="13" id="KW-1185">Reference proteome</keyword>
<evidence type="ECO:0000256" key="5">
    <source>
        <dbReference type="ARBA" id="ARBA00022982"/>
    </source>
</evidence>
<dbReference type="InterPro" id="IPR052721">
    <property type="entry name" value="ET_Amicyanin"/>
</dbReference>
<evidence type="ECO:0000256" key="4">
    <source>
        <dbReference type="ARBA" id="ARBA00022764"/>
    </source>
</evidence>
<dbReference type="Proteomes" id="UP000182740">
    <property type="component" value="Unassembled WGS sequence"/>
</dbReference>
<comment type="subcellular location">
    <subcellularLocation>
        <location evidence="1">Periplasm</location>
    </subcellularLocation>
</comment>
<comment type="cofactor">
    <cofactor evidence="7">
        <name>Cu cation</name>
        <dbReference type="ChEBI" id="CHEBI:23378"/>
    </cofactor>
    <text evidence="7">Binds 1 copper ion per subunit.</text>
</comment>
<feature type="binding site" evidence="7">
    <location>
        <position position="101"/>
    </location>
    <ligand>
        <name>Cu cation</name>
        <dbReference type="ChEBI" id="CHEBI:23378"/>
    </ligand>
</feature>
<keyword evidence="9" id="KW-0812">Transmembrane</keyword>
<evidence type="ECO:0000256" key="10">
    <source>
        <dbReference type="SAM" id="SignalP"/>
    </source>
</evidence>
<evidence type="ECO:0000256" key="8">
    <source>
        <dbReference type="SAM" id="MobiDB-lite"/>
    </source>
</evidence>
<keyword evidence="3 7" id="KW-0479">Metal-binding</keyword>
<keyword evidence="9" id="KW-1133">Transmembrane helix</keyword>
<feature type="transmembrane region" description="Helical" evidence="9">
    <location>
        <begin position="192"/>
        <end position="210"/>
    </location>
</feature>
<dbReference type="Pfam" id="PF00127">
    <property type="entry name" value="Copper-bind"/>
    <property type="match status" value="1"/>
</dbReference>
<proteinExistence type="predicted"/>
<dbReference type="EMBL" id="FPJG01000006">
    <property type="protein sequence ID" value="SFW85522.1"/>
    <property type="molecule type" value="Genomic_DNA"/>
</dbReference>
<evidence type="ECO:0000259" key="11">
    <source>
        <dbReference type="Pfam" id="PF00127"/>
    </source>
</evidence>
<feature type="binding site" evidence="7">
    <location>
        <position position="104"/>
    </location>
    <ligand>
        <name>Cu cation</name>
        <dbReference type="ChEBI" id="CHEBI:23378"/>
    </ligand>
</feature>
<gene>
    <name evidence="12" type="ORF">SAMN04489730_6160</name>
</gene>
<dbReference type="CDD" id="cd13921">
    <property type="entry name" value="Amicyanin"/>
    <property type="match status" value="1"/>
</dbReference>
<feature type="domain" description="Blue (type 1) copper" evidence="11">
    <location>
        <begin position="33"/>
        <end position="110"/>
    </location>
</feature>
<dbReference type="OrthoDB" id="574459at2"/>
<dbReference type="GO" id="GO:0009055">
    <property type="term" value="F:electron transfer activity"/>
    <property type="evidence" value="ECO:0007669"/>
    <property type="project" value="InterPro"/>
</dbReference>
<keyword evidence="5" id="KW-0249">Electron transport</keyword>
<keyword evidence="6 7" id="KW-0186">Copper</keyword>
<feature type="chain" id="PRO_5012701633" evidence="10">
    <location>
        <begin position="28"/>
        <end position="216"/>
    </location>
</feature>
<evidence type="ECO:0000313" key="12">
    <source>
        <dbReference type="EMBL" id="SFW85522.1"/>
    </source>
</evidence>
<dbReference type="GO" id="GO:0042597">
    <property type="term" value="C:periplasmic space"/>
    <property type="evidence" value="ECO:0007669"/>
    <property type="project" value="UniProtKB-SubCell"/>
</dbReference>
<evidence type="ECO:0000256" key="6">
    <source>
        <dbReference type="ARBA" id="ARBA00023008"/>
    </source>
</evidence>
<dbReference type="GO" id="GO:0005507">
    <property type="term" value="F:copper ion binding"/>
    <property type="evidence" value="ECO:0007669"/>
    <property type="project" value="InterPro"/>
</dbReference>
<name>A0A1K1SMK0_9PSEU</name>
<keyword evidence="4" id="KW-0574">Periplasm</keyword>
<evidence type="ECO:0000256" key="2">
    <source>
        <dbReference type="ARBA" id="ARBA00022448"/>
    </source>
</evidence>
<dbReference type="PRINTS" id="PR00155">
    <property type="entry name" value="AMICYANIN"/>
</dbReference>
<feature type="region of interest" description="Disordered" evidence="8">
    <location>
        <begin position="115"/>
        <end position="170"/>
    </location>
</feature>
<feature type="signal peptide" evidence="10">
    <location>
        <begin position="1"/>
        <end position="27"/>
    </location>
</feature>
<dbReference type="InterPro" id="IPR002386">
    <property type="entry name" value="Amicyanin/Pseudoazurin"/>
</dbReference>
<accession>A0A1K1SMK0</accession>
<keyword evidence="10" id="KW-0732">Signal</keyword>
<dbReference type="STRING" id="546364.SAMN04489730_6160"/>
<feature type="binding site" evidence="7">
    <location>
        <position position="62"/>
    </location>
    <ligand>
        <name>Cu cation</name>
        <dbReference type="ChEBI" id="CHEBI:23378"/>
    </ligand>
</feature>
<dbReference type="AlphaFoldDB" id="A0A1K1SMK0"/>